<dbReference type="AlphaFoldDB" id="A0A4Q0XMZ7"/>
<dbReference type="Proteomes" id="UP000289792">
    <property type="component" value="Unassembled WGS sequence"/>
</dbReference>
<feature type="transmembrane region" description="Helical" evidence="1">
    <location>
        <begin position="122"/>
        <end position="140"/>
    </location>
</feature>
<accession>A0A4Q0XMZ7</accession>
<keyword evidence="1" id="KW-1133">Transmembrane helix</keyword>
<keyword evidence="3" id="KW-1185">Reference proteome</keyword>
<name>A0A4Q0XMZ7_9FLAO</name>
<feature type="transmembrane region" description="Helical" evidence="1">
    <location>
        <begin position="50"/>
        <end position="71"/>
    </location>
</feature>
<evidence type="ECO:0000256" key="1">
    <source>
        <dbReference type="SAM" id="Phobius"/>
    </source>
</evidence>
<evidence type="ECO:0000313" key="3">
    <source>
        <dbReference type="Proteomes" id="UP000289792"/>
    </source>
</evidence>
<keyword evidence="1" id="KW-0812">Transmembrane</keyword>
<gene>
    <name evidence="2" type="ORF">ESZ48_02760</name>
</gene>
<evidence type="ECO:0000313" key="2">
    <source>
        <dbReference type="EMBL" id="RXJ52631.1"/>
    </source>
</evidence>
<comment type="caution">
    <text evidence="2">The sequence shown here is derived from an EMBL/GenBank/DDBJ whole genome shotgun (WGS) entry which is preliminary data.</text>
</comment>
<dbReference type="RefSeq" id="WP_129015765.1">
    <property type="nucleotide sequence ID" value="NZ_SDDZ01000001.1"/>
</dbReference>
<organism evidence="2 3">
    <name type="scientific">Gelidibacter gilvus</name>
    <dbReference type="NCBI Taxonomy" id="59602"/>
    <lineage>
        <taxon>Bacteria</taxon>
        <taxon>Pseudomonadati</taxon>
        <taxon>Bacteroidota</taxon>
        <taxon>Flavobacteriia</taxon>
        <taxon>Flavobacteriales</taxon>
        <taxon>Flavobacteriaceae</taxon>
        <taxon>Gelidibacter</taxon>
    </lineage>
</organism>
<dbReference type="OrthoDB" id="573709at2"/>
<dbReference type="EMBL" id="SDDZ01000001">
    <property type="protein sequence ID" value="RXJ52631.1"/>
    <property type="molecule type" value="Genomic_DNA"/>
</dbReference>
<protein>
    <submittedName>
        <fullName evidence="2">Uncharacterized protein</fullName>
    </submittedName>
</protein>
<proteinExistence type="predicted"/>
<feature type="transmembrane region" description="Helical" evidence="1">
    <location>
        <begin position="27"/>
        <end position="44"/>
    </location>
</feature>
<keyword evidence="1" id="KW-0472">Membrane</keyword>
<reference evidence="2 3" key="1">
    <citation type="submission" date="2019-01" db="EMBL/GenBank/DDBJ databases">
        <title>Genome sequence of the Antarctic species Gelidibacter gilvus ACAM 158(T).</title>
        <authorList>
            <person name="Bowman J.P."/>
        </authorList>
    </citation>
    <scope>NUCLEOTIDE SEQUENCE [LARGE SCALE GENOMIC DNA]</scope>
    <source>
        <strain evidence="2 3">IC158</strain>
    </source>
</reference>
<sequence length="143" mass="16822">MTDLNSYSMQHREFVQTTIIRMNTISFQLKGMMITILAAFLAIYATNPKIILIVIPIPIVTTFWFFDAYYLQLERKFRGIYNDICNLTPEKDIKTKKLFEMNPKLYTGGNYNYWKVLFKSSITPFYIIINLSLVVSYFILNAN</sequence>